<evidence type="ECO:0000313" key="2">
    <source>
        <dbReference type="Proteomes" id="UP000198406"/>
    </source>
</evidence>
<dbReference type="SUPFAM" id="SSF53335">
    <property type="entry name" value="S-adenosyl-L-methionine-dependent methyltransferases"/>
    <property type="match status" value="1"/>
</dbReference>
<name>A0A1Z5KKQ3_FISSO</name>
<sequence length="219" mass="24688">MESELPSPFLTIRGQPIFFQEDWSTGIGGGLWSTGLALAHYLKTEHAEKQARLDHLKVLELGSGNGLLSVCLAAWGSVQSLVVTDLDDQHLQLIRKTLQANHHILQKTDVHVVKHKWGAFEKLENKAWAKIDFDLIIGSDVAYREELYDPLIASLQYFAKTKTIVLLGVTMADTKDAFFDLLEKGGFRYEKMADHLIPENFRGTTFGIFVIRRKAGNYT</sequence>
<dbReference type="OrthoDB" id="189234at2759"/>
<dbReference type="EMBL" id="BDSP01000248">
    <property type="protein sequence ID" value="GAX26611.1"/>
    <property type="molecule type" value="Genomic_DNA"/>
</dbReference>
<protein>
    <submittedName>
        <fullName evidence="1">Uncharacterized protein</fullName>
    </submittedName>
</protein>
<dbReference type="InParanoid" id="A0A1Z5KKQ3"/>
<comment type="caution">
    <text evidence="1">The sequence shown here is derived from an EMBL/GenBank/DDBJ whole genome shotgun (WGS) entry which is preliminary data.</text>
</comment>
<dbReference type="Gene3D" id="3.40.50.150">
    <property type="entry name" value="Vaccinia Virus protein VP39"/>
    <property type="match status" value="1"/>
</dbReference>
<keyword evidence="2" id="KW-1185">Reference proteome</keyword>
<dbReference type="InterPro" id="IPR029063">
    <property type="entry name" value="SAM-dependent_MTases_sf"/>
</dbReference>
<dbReference type="Proteomes" id="UP000198406">
    <property type="component" value="Unassembled WGS sequence"/>
</dbReference>
<gene>
    <name evidence="1" type="ORF">FisN_21Lh082</name>
</gene>
<dbReference type="AlphaFoldDB" id="A0A1Z5KKQ3"/>
<dbReference type="Pfam" id="PF10294">
    <property type="entry name" value="Methyltransf_16"/>
    <property type="match status" value="1"/>
</dbReference>
<organism evidence="1 2">
    <name type="scientific">Fistulifera solaris</name>
    <name type="common">Oleaginous diatom</name>
    <dbReference type="NCBI Taxonomy" id="1519565"/>
    <lineage>
        <taxon>Eukaryota</taxon>
        <taxon>Sar</taxon>
        <taxon>Stramenopiles</taxon>
        <taxon>Ochrophyta</taxon>
        <taxon>Bacillariophyta</taxon>
        <taxon>Bacillariophyceae</taxon>
        <taxon>Bacillariophycidae</taxon>
        <taxon>Naviculales</taxon>
        <taxon>Naviculaceae</taxon>
        <taxon>Fistulifera</taxon>
    </lineage>
</organism>
<dbReference type="PANTHER" id="PTHR14614">
    <property type="entry name" value="HEPATOCELLULAR CARCINOMA-ASSOCIATED ANTIGEN"/>
    <property type="match status" value="1"/>
</dbReference>
<accession>A0A1Z5KKQ3</accession>
<dbReference type="InterPro" id="IPR019410">
    <property type="entry name" value="Methyltransf_16"/>
</dbReference>
<proteinExistence type="predicted"/>
<evidence type="ECO:0000313" key="1">
    <source>
        <dbReference type="EMBL" id="GAX26611.1"/>
    </source>
</evidence>
<reference evidence="1 2" key="1">
    <citation type="journal article" date="2015" name="Plant Cell">
        <title>Oil accumulation by the oleaginous diatom Fistulifera solaris as revealed by the genome and transcriptome.</title>
        <authorList>
            <person name="Tanaka T."/>
            <person name="Maeda Y."/>
            <person name="Veluchamy A."/>
            <person name="Tanaka M."/>
            <person name="Abida H."/>
            <person name="Marechal E."/>
            <person name="Bowler C."/>
            <person name="Muto M."/>
            <person name="Sunaga Y."/>
            <person name="Tanaka M."/>
            <person name="Yoshino T."/>
            <person name="Taniguchi T."/>
            <person name="Fukuda Y."/>
            <person name="Nemoto M."/>
            <person name="Matsumoto M."/>
            <person name="Wong P.S."/>
            <person name="Aburatani S."/>
            <person name="Fujibuchi W."/>
        </authorList>
    </citation>
    <scope>NUCLEOTIDE SEQUENCE [LARGE SCALE GENOMIC DNA]</scope>
    <source>
        <strain evidence="1 2">JPCC DA0580</strain>
    </source>
</reference>